<dbReference type="PANTHER" id="PTHR11571">
    <property type="entry name" value="GLUTATHIONE S-TRANSFERASE"/>
    <property type="match status" value="1"/>
</dbReference>
<keyword evidence="8" id="KW-1185">Reference proteome</keyword>
<dbReference type="Pfam" id="PF14497">
    <property type="entry name" value="GST_C_3"/>
    <property type="match status" value="2"/>
</dbReference>
<dbReference type="GO" id="GO:0006749">
    <property type="term" value="P:glutathione metabolic process"/>
    <property type="evidence" value="ECO:0007669"/>
    <property type="project" value="TreeGrafter"/>
</dbReference>
<dbReference type="GO" id="GO:0004602">
    <property type="term" value="F:glutathione peroxidase activity"/>
    <property type="evidence" value="ECO:0007669"/>
    <property type="project" value="UniProtKB-ARBA"/>
</dbReference>
<comment type="caution">
    <text evidence="7">The sequence shown here is derived from an EMBL/GenBank/DDBJ whole genome shotgun (WGS) entry which is preliminary data.</text>
</comment>
<dbReference type="Pfam" id="PF02798">
    <property type="entry name" value="GST_N"/>
    <property type="match status" value="2"/>
</dbReference>
<evidence type="ECO:0000256" key="4">
    <source>
        <dbReference type="ARBA" id="ARBA00047960"/>
    </source>
</evidence>
<feature type="domain" description="GST N-terminal" evidence="5">
    <location>
        <begin position="257"/>
        <end position="336"/>
    </location>
</feature>
<dbReference type="Proteomes" id="UP001201812">
    <property type="component" value="Unassembled WGS sequence"/>
</dbReference>
<feature type="domain" description="GST C-terminal" evidence="6">
    <location>
        <begin position="338"/>
        <end position="464"/>
    </location>
</feature>
<dbReference type="InterPro" id="IPR040079">
    <property type="entry name" value="Glutathione_S-Trfase"/>
</dbReference>
<feature type="domain" description="GST N-terminal" evidence="5">
    <location>
        <begin position="7"/>
        <end position="84"/>
    </location>
</feature>
<comment type="catalytic activity">
    <reaction evidence="4">
        <text>RX + glutathione = an S-substituted glutathione + a halide anion + H(+)</text>
        <dbReference type="Rhea" id="RHEA:16437"/>
        <dbReference type="ChEBI" id="CHEBI:15378"/>
        <dbReference type="ChEBI" id="CHEBI:16042"/>
        <dbReference type="ChEBI" id="CHEBI:17792"/>
        <dbReference type="ChEBI" id="CHEBI:57925"/>
        <dbReference type="ChEBI" id="CHEBI:90779"/>
        <dbReference type="EC" id="2.5.1.18"/>
    </reaction>
</comment>
<dbReference type="CDD" id="cd03192">
    <property type="entry name" value="GST_C_Sigma_like"/>
    <property type="match status" value="2"/>
</dbReference>
<evidence type="ECO:0000259" key="5">
    <source>
        <dbReference type="PROSITE" id="PS50404"/>
    </source>
</evidence>
<reference evidence="7" key="1">
    <citation type="submission" date="2022-01" db="EMBL/GenBank/DDBJ databases">
        <title>Genome Sequence Resource for Two Populations of Ditylenchus destructor, the Migratory Endoparasitic Phytonematode.</title>
        <authorList>
            <person name="Zhang H."/>
            <person name="Lin R."/>
            <person name="Xie B."/>
        </authorList>
    </citation>
    <scope>NUCLEOTIDE SEQUENCE</scope>
    <source>
        <strain evidence="7">BazhouSP</strain>
    </source>
</reference>
<evidence type="ECO:0000256" key="3">
    <source>
        <dbReference type="ARBA" id="ARBA00038317"/>
    </source>
</evidence>
<dbReference type="SFLD" id="SFLDG00363">
    <property type="entry name" value="AMPS_(cytGST):_Alpha-__Mu-__Pi"/>
    <property type="match status" value="2"/>
</dbReference>
<dbReference type="InterPro" id="IPR050213">
    <property type="entry name" value="GST_superfamily"/>
</dbReference>
<name>A0AAD4N1T2_9BILA</name>
<organism evidence="7 8">
    <name type="scientific">Ditylenchus destructor</name>
    <dbReference type="NCBI Taxonomy" id="166010"/>
    <lineage>
        <taxon>Eukaryota</taxon>
        <taxon>Metazoa</taxon>
        <taxon>Ecdysozoa</taxon>
        <taxon>Nematoda</taxon>
        <taxon>Chromadorea</taxon>
        <taxon>Rhabditida</taxon>
        <taxon>Tylenchina</taxon>
        <taxon>Tylenchomorpha</taxon>
        <taxon>Sphaerularioidea</taxon>
        <taxon>Anguinidae</taxon>
        <taxon>Anguininae</taxon>
        <taxon>Ditylenchus</taxon>
    </lineage>
</organism>
<dbReference type="InterPro" id="IPR004045">
    <property type="entry name" value="Glutathione_S-Trfase_N"/>
</dbReference>
<dbReference type="InterPro" id="IPR036249">
    <property type="entry name" value="Thioredoxin-like_sf"/>
</dbReference>
<dbReference type="SFLD" id="SFLDS00019">
    <property type="entry name" value="Glutathione_Transferase_(cytos"/>
    <property type="match status" value="2"/>
</dbReference>
<proteinExistence type="inferred from homology"/>
<dbReference type="InterPro" id="IPR010987">
    <property type="entry name" value="Glutathione-S-Trfase_C-like"/>
</dbReference>
<dbReference type="GO" id="GO:0004364">
    <property type="term" value="F:glutathione transferase activity"/>
    <property type="evidence" value="ECO:0007669"/>
    <property type="project" value="UniProtKB-EC"/>
</dbReference>
<dbReference type="EMBL" id="JAKKPZ010000035">
    <property type="protein sequence ID" value="KAI1708452.1"/>
    <property type="molecule type" value="Genomic_DNA"/>
</dbReference>
<protein>
    <recommendedName>
        <fullName evidence="1">glutathione transferase</fullName>
        <ecNumber evidence="1">2.5.1.18</ecNumber>
    </recommendedName>
</protein>
<dbReference type="Gene3D" id="1.20.1050.10">
    <property type="match status" value="2"/>
</dbReference>
<evidence type="ECO:0000256" key="2">
    <source>
        <dbReference type="ARBA" id="ARBA00022679"/>
    </source>
</evidence>
<dbReference type="SUPFAM" id="SSF47616">
    <property type="entry name" value="GST C-terminal domain-like"/>
    <property type="match status" value="2"/>
</dbReference>
<evidence type="ECO:0000259" key="6">
    <source>
        <dbReference type="PROSITE" id="PS50405"/>
    </source>
</evidence>
<dbReference type="InterPro" id="IPR036282">
    <property type="entry name" value="Glutathione-S-Trfase_C_sf"/>
</dbReference>
<dbReference type="SFLD" id="SFLDG01205">
    <property type="entry name" value="AMPS.1"/>
    <property type="match status" value="2"/>
</dbReference>
<dbReference type="PANTHER" id="PTHR11571:SF224">
    <property type="entry name" value="HEMATOPOIETIC PROSTAGLANDIN D SYNTHASE"/>
    <property type="match status" value="1"/>
</dbReference>
<dbReference type="FunFam" id="3.40.30.10:FF:000035">
    <property type="entry name" value="hematopoietic prostaglandin D synthase"/>
    <property type="match status" value="1"/>
</dbReference>
<dbReference type="Gene3D" id="3.40.30.10">
    <property type="entry name" value="Glutaredoxin"/>
    <property type="match status" value="2"/>
</dbReference>
<dbReference type="AlphaFoldDB" id="A0AAD4N1T2"/>
<dbReference type="CDD" id="cd03039">
    <property type="entry name" value="GST_N_Sigma_like"/>
    <property type="match status" value="2"/>
</dbReference>
<evidence type="ECO:0000313" key="7">
    <source>
        <dbReference type="EMBL" id="KAI1708452.1"/>
    </source>
</evidence>
<gene>
    <name evidence="7" type="ORF">DdX_11835</name>
</gene>
<dbReference type="PROSITE" id="PS50404">
    <property type="entry name" value="GST_NTER"/>
    <property type="match status" value="2"/>
</dbReference>
<comment type="similarity">
    <text evidence="3">Belongs to the GST superfamily. Sigma family.</text>
</comment>
<dbReference type="EC" id="2.5.1.18" evidence="1"/>
<evidence type="ECO:0000256" key="1">
    <source>
        <dbReference type="ARBA" id="ARBA00012452"/>
    </source>
</evidence>
<dbReference type="SUPFAM" id="SSF52833">
    <property type="entry name" value="Thioredoxin-like"/>
    <property type="match status" value="2"/>
</dbReference>
<evidence type="ECO:0000313" key="8">
    <source>
        <dbReference type="Proteomes" id="UP001201812"/>
    </source>
</evidence>
<dbReference type="InterPro" id="IPR004046">
    <property type="entry name" value="GST_C"/>
</dbReference>
<feature type="domain" description="GST C-terminal" evidence="6">
    <location>
        <begin position="86"/>
        <end position="223"/>
    </location>
</feature>
<accession>A0AAD4N1T2</accession>
<keyword evidence="2" id="KW-0808">Transferase</keyword>
<dbReference type="PROSITE" id="PS50405">
    <property type="entry name" value="GST_CTER"/>
    <property type="match status" value="2"/>
</dbReference>
<sequence>MVTNNSPAYKLYYFPSRNLGEVIRMLFHYANVPFEDVRILPHDWPRYKPQMPNGKMPVLEVDGKKISESYAITRFLARRFGLAGGTQWEQARADEIADFHKDVVREFKPYVDTLAGLEKGNKDQLHRDLFEPSVKKFFPIYENLLQDGKTGFLAGTPKPTFVDFLVSDWLHTVRGFVPDVIKSYPALGKFIDKVFSLPRLRKYIRDRPYVFACVAVEQNIPQVWQRNVLVLYFNWPNFRKNSFRTFRFTTMVQYKMTYFHANGVPLRALCEPVRLLMHYIEQDYEMTLIGFPDEWLNEYQKKQPFQKLPVFEIGGEKLCQSYAFSRFMAEKFGLAGKDEWEKAKINEIADFARDVWYELAPWLYVVADIRPGDKAEVKKNHFDPAVERIFGKFASVLKQTGTGFMVTKGPSWADFFIADYLYTVSLHEPKVINEKYPELGKYIERVYSLPQVKDYVKSRPLINF</sequence>